<feature type="compositionally biased region" description="Low complexity" evidence="3">
    <location>
        <begin position="770"/>
        <end position="780"/>
    </location>
</feature>
<dbReference type="InterPro" id="IPR036940">
    <property type="entry name" value="PI3/4_kinase_cat_sf"/>
</dbReference>
<dbReference type="PROSITE" id="PS50290">
    <property type="entry name" value="PI3_4_KINASE_3"/>
    <property type="match status" value="1"/>
</dbReference>
<dbReference type="PANTHER" id="PTHR10048">
    <property type="entry name" value="PHOSPHATIDYLINOSITOL KINASE"/>
    <property type="match status" value="1"/>
</dbReference>
<dbReference type="InterPro" id="IPR018936">
    <property type="entry name" value="PI3/4_kinase_CS"/>
</dbReference>
<dbReference type="InterPro" id="IPR011009">
    <property type="entry name" value="Kinase-like_dom_sf"/>
</dbReference>
<feature type="region of interest" description="Disordered" evidence="3">
    <location>
        <begin position="735"/>
        <end position="781"/>
    </location>
</feature>
<evidence type="ECO:0000256" key="2">
    <source>
        <dbReference type="ARBA" id="ARBA00022777"/>
    </source>
</evidence>
<dbReference type="Proteomes" id="UP000078546">
    <property type="component" value="Unassembled WGS sequence"/>
</dbReference>
<dbReference type="GO" id="GO:0046854">
    <property type="term" value="P:phosphatidylinositol phosphate biosynthetic process"/>
    <property type="evidence" value="ECO:0007669"/>
    <property type="project" value="InterPro"/>
</dbReference>
<keyword evidence="4" id="KW-0812">Transmembrane</keyword>
<dbReference type="Gene3D" id="1.10.1070.11">
    <property type="entry name" value="Phosphatidylinositol 3-/4-kinase, catalytic domain"/>
    <property type="match status" value="1"/>
</dbReference>
<feature type="compositionally biased region" description="Basic and acidic residues" evidence="3">
    <location>
        <begin position="735"/>
        <end position="747"/>
    </location>
</feature>
<evidence type="ECO:0000313" key="6">
    <source>
        <dbReference type="EMBL" id="SBS83252.1"/>
    </source>
</evidence>
<dbReference type="EMBL" id="FLQV01000155">
    <property type="protein sequence ID" value="SBS83252.1"/>
    <property type="molecule type" value="Genomic_DNA"/>
</dbReference>
<feature type="compositionally biased region" description="Basic residues" evidence="3">
    <location>
        <begin position="1016"/>
        <end position="1032"/>
    </location>
</feature>
<dbReference type="PROSITE" id="PS00916">
    <property type="entry name" value="PI3_4_KINASE_2"/>
    <property type="match status" value="1"/>
</dbReference>
<organism evidence="6 7">
    <name type="scientific">Plasmodium ovale curtisi</name>
    <dbReference type="NCBI Taxonomy" id="864141"/>
    <lineage>
        <taxon>Eukaryota</taxon>
        <taxon>Sar</taxon>
        <taxon>Alveolata</taxon>
        <taxon>Apicomplexa</taxon>
        <taxon>Aconoidasida</taxon>
        <taxon>Haemosporida</taxon>
        <taxon>Plasmodiidae</taxon>
        <taxon>Plasmodium</taxon>
        <taxon>Plasmodium (Plasmodium)</taxon>
    </lineage>
</organism>
<dbReference type="Gene3D" id="3.30.1010.10">
    <property type="entry name" value="Phosphatidylinositol 3-kinase Catalytic Subunit, Chain A, domain 4"/>
    <property type="match status" value="1"/>
</dbReference>
<dbReference type="InterPro" id="IPR015433">
    <property type="entry name" value="PI3/4_kinase"/>
</dbReference>
<accession>A0A1A8VRV3</accession>
<feature type="compositionally biased region" description="Basic residues" evidence="3">
    <location>
        <begin position="1154"/>
        <end position="1166"/>
    </location>
</feature>
<dbReference type="GO" id="GO:0004430">
    <property type="term" value="F:1-phosphatidylinositol 4-kinase activity"/>
    <property type="evidence" value="ECO:0007669"/>
    <property type="project" value="TreeGrafter"/>
</dbReference>
<dbReference type="PANTHER" id="PTHR10048:SF22">
    <property type="entry name" value="PHOSPHATIDYLINOSITOL 4-KINASE BETA"/>
    <property type="match status" value="1"/>
</dbReference>
<feature type="compositionally biased region" description="Basic residues" evidence="3">
    <location>
        <begin position="748"/>
        <end position="761"/>
    </location>
</feature>
<reference evidence="7" key="1">
    <citation type="submission" date="2016-05" db="EMBL/GenBank/DDBJ databases">
        <authorList>
            <person name="Naeem Raeece"/>
        </authorList>
    </citation>
    <scope>NUCLEOTIDE SEQUENCE [LARGE SCALE GENOMIC DNA]</scope>
</reference>
<sequence length="2406" mass="282494">MLAKIAVKSISVSNFLINAYTTNSDTTVIFPVRSSASAFPKTISRTAARVVVVREGSNPFHGKTILEKEKRKKRRGTAIFTKWERRFVGSDTRKIGWYVHLYIRKEKLSIRRSIQHGSLSSRYILDRYITHINNVLLVYILVNYMLLLYNNINLGETKIVKNKIKMLSNYNYDLMKHIIDIYLLNVPYLCNYLVVALEFFFCFSNSFLSLNYGNYSLMKDIKLLFKNSYMYFMLNTINRLQHMRTFFHLNHYKSANLHFHNYKKVSEGTTTGDDVSGSIAVADQWKNRGGSDASLDGEDDDDPIDSASEYDEYIYKDAFSEFSKMFKKKIKETLVNYHSRSVKNVFYFLDCFNDTTCISLFLSMYIHENTKLKDIYNHLPLQGFNNIYLYDCELLNIDYYFVCITLLSVIRMFNYTSHFFHSYSYLIELYSKYKYNYFLYIDNTHTYFTFYNVYVFLTNVCKLTDGECSDVSNNIEMDIIYMGDLFNFNKLLLQKSFLFLCFFFHNFNNILHNVYCVNCVNKYSVGGGDADSLALRPREGHVKNRDAGINPVAKSPVVTSPVATSPVATSPVATSPVATSPVAVSPSGGVRTYLEEGNAEHSGFYRGIPPKGGEVREGNSISRNEIAQMNDRRRDLRKENGKTMKGGDRCKMKYTNESVEVCFDRGEDSLACETTPGAVLHVDGKTKDDDTRHNTFSRYTNSFLSYLKRKVSNFGRRKNKEKKCSTISSYYSKSHEGKVKRVVNQDKLKKKKMQRKRRNKKVNPGDDISNGKSNGKNNSENENEYEYVLSHADRMKDLLLLNTYKQMLNYKKKHKKRLYDYNLMEELRCMCINKYVYICNLAYNCLTFLLEMKYKHKYIKKKFSLFSYNIFKRKKENNSFFNEDNENYIIINMRHLPNFDFLIISILHMTEGIYLNLYKCKLFTDMCIFNNIKYICLENNDMKKKESYRNGDVNDANYTLREKNFKGNVHQSYSIPSPGSVNSSSDSSIQGRYFHNGDMMPGEYSAVQGGGGKELRRMRQQGRSPQGKRKNGKNNGMNNREHEEEKGMLHSRTCVRSNLAEGKQDDVVGVAGVAGVAAEVSNAMAGRKLFAKKREENRGSTRKFMPQSINNYLFSERKMSKKEEKGRDPAVKQLRVGTSFAGGTKRASGEGGKKRGKVRKRGKQQKGKSFSKDAPLGQKKNAKRETKKGKEKEETKKKETKMKETKMKETKMKETKKGKKAKRTRYYEGMYGMSRGRRMWGEDSKWNWRNLFLGKKGRRDDNHINDNIQITNLFVKYKSRGIKNSSIDRLFKIDVDDKEENIERIKHLFITFNSNNKEKKINSYIHNIFNYTSLYSNFNIYYKKKIEILNSKVKIRKKLLKSLYSIFYRHNICIFYKICKKIEYIYTYLNMSFYINLFSIKTKDINDTIDKNSLFVLVRYIKYHIHNYAKLFNVFIIKIIHYINDNIHRIANHLCMYKYRDLLNLLIQYMINVHISSKLTLNKYNIFLLRKNKLTYVPISNILLLHCNKFGLNKIIKIMYSHPQYSLFQKSIAVNNLSYFYKKSTITNAMYLQLFEYLKVDLGNRIFFFILFFSCHSFQFLYHFYLNMHTYINDEYLGHLTFYENCKNNEQTCLIPIDPDGNNMLNICDDNFEHCLLFNNELFSKKKNIFKEFLLLWIKKKDLSNDKNCKNRIINNININNFIFHRYHNYIKKTQVLSLKCSLIKKLFLENVCYKNRNALLESCRFHNTIFCISQEASKLDKSMQLHFVKKELAILLNNINIRKIKLLTSNNVVSHLSDDIKILMSATRSPIFLCFKSVQSKFSRRKFMYFKSPSKSTNILQGIIPKEENNLCSDLGKGKYFEEVLLNSSKVDTCANMTKQIMGELMEERMRYNNLESTDHRQGSIGYYEQGEETNAGVEKKKNACMKEKDLSLDMSNKTFMKDNFINDEKRKKHHFNKTYQDISYIYKVNDDVRQDKLVIQIIYIFIHILSEYKLFYNLFPYNIVTNKFFTVHSNEEWDTSQREEKIFSTKKRKNNNGKTFPNNTPTNDETEKRKFSFSFHLFKNRKNANVSNGSEKNHKKELGPQKIDGRRLIQGDNENNVLVDKKDMSYDMQIQHTRSSTQEYATALSKKNECSSQIKKKKKKKKRKKFENFGAVIEVLANTKSRHEIGRKYQNIMKFYHLKFSNINVYIHALKNFICSLAAYSLLSFILQVKDRHNGNLLFDEYGNIIHIDFGYILNIYPGNSLLQCSALYLQYSFAQANRHMPYVRMDVQGEEVTYELVSIFRKKLPPNFAFFPLVRYFSIGISINFELAPFKLTREMIMLLTIKSQKKQYFIFTYIQLVVKGYLLLREKSDWLISSILSLSHSDINCFKYNTVEKLKKRLKLDKSDNDASIFMINKIHQAYNNITTIMYDYIQNIQQGIQ</sequence>
<evidence type="ECO:0000256" key="1">
    <source>
        <dbReference type="ARBA" id="ARBA00022679"/>
    </source>
</evidence>
<evidence type="ECO:0000313" key="7">
    <source>
        <dbReference type="Proteomes" id="UP000078546"/>
    </source>
</evidence>
<dbReference type="GO" id="GO:0005737">
    <property type="term" value="C:cytoplasm"/>
    <property type="evidence" value="ECO:0007669"/>
    <property type="project" value="TreeGrafter"/>
</dbReference>
<keyword evidence="4" id="KW-0472">Membrane</keyword>
<feature type="compositionally biased region" description="Low complexity" evidence="3">
    <location>
        <begin position="972"/>
        <end position="988"/>
    </location>
</feature>
<gene>
    <name evidence="6" type="ORF">POVCU1_008810</name>
</gene>
<feature type="transmembrane region" description="Helical" evidence="4">
    <location>
        <begin position="192"/>
        <end position="212"/>
    </location>
</feature>
<dbReference type="SMART" id="SM00146">
    <property type="entry name" value="PI3Kc"/>
    <property type="match status" value="1"/>
</dbReference>
<name>A0A1A8VRV3_PLAOA</name>
<dbReference type="Pfam" id="PF00454">
    <property type="entry name" value="PI3_PI4_kinase"/>
    <property type="match status" value="1"/>
</dbReference>
<evidence type="ECO:0000259" key="5">
    <source>
        <dbReference type="PROSITE" id="PS50290"/>
    </source>
</evidence>
<dbReference type="GO" id="GO:0016020">
    <property type="term" value="C:membrane"/>
    <property type="evidence" value="ECO:0007669"/>
    <property type="project" value="TreeGrafter"/>
</dbReference>
<dbReference type="InterPro" id="IPR000403">
    <property type="entry name" value="PI3/4_kinase_cat_dom"/>
</dbReference>
<feature type="region of interest" description="Disordered" evidence="3">
    <location>
        <begin position="1117"/>
        <end position="1221"/>
    </location>
</feature>
<keyword evidence="2 6" id="KW-0418">Kinase</keyword>
<evidence type="ECO:0000256" key="4">
    <source>
        <dbReference type="SAM" id="Phobius"/>
    </source>
</evidence>
<feature type="compositionally biased region" description="Basic and acidic residues" evidence="3">
    <location>
        <begin position="1188"/>
        <end position="1215"/>
    </location>
</feature>
<protein>
    <submittedName>
        <fullName evidence="6">Phosphatidylinositol 4-kinase, putative</fullName>
    </submittedName>
</protein>
<feature type="region of interest" description="Disordered" evidence="3">
    <location>
        <begin position="1004"/>
        <end position="1050"/>
    </location>
</feature>
<feature type="transmembrane region" description="Helical" evidence="4">
    <location>
        <begin position="128"/>
        <end position="149"/>
    </location>
</feature>
<keyword evidence="1" id="KW-0808">Transferase</keyword>
<feature type="compositionally biased region" description="Basic and acidic residues" evidence="3">
    <location>
        <begin position="1117"/>
        <end position="1130"/>
    </location>
</feature>
<evidence type="ECO:0000256" key="3">
    <source>
        <dbReference type="SAM" id="MobiDB-lite"/>
    </source>
</evidence>
<feature type="compositionally biased region" description="Basic and acidic residues" evidence="3">
    <location>
        <begin position="1039"/>
        <end position="1048"/>
    </location>
</feature>
<feature type="region of interest" description="Disordered" evidence="3">
    <location>
        <begin position="969"/>
        <end position="990"/>
    </location>
</feature>
<keyword evidence="4" id="KW-1133">Transmembrane helix</keyword>
<dbReference type="GO" id="GO:0048015">
    <property type="term" value="P:phosphatidylinositol-mediated signaling"/>
    <property type="evidence" value="ECO:0007669"/>
    <property type="project" value="TreeGrafter"/>
</dbReference>
<feature type="domain" description="PI3K/PI4K catalytic" evidence="5">
    <location>
        <begin position="1911"/>
        <end position="2391"/>
    </location>
</feature>
<proteinExistence type="predicted"/>
<dbReference type="SUPFAM" id="SSF56112">
    <property type="entry name" value="Protein kinase-like (PK-like)"/>
    <property type="match status" value="3"/>
</dbReference>